<reference evidence="1 2" key="1">
    <citation type="journal article" date="2018" name="Nat. Ecol. Evol.">
        <title>Pezizomycetes genomes reveal the molecular basis of ectomycorrhizal truffle lifestyle.</title>
        <authorList>
            <person name="Murat C."/>
            <person name="Payen T."/>
            <person name="Noel B."/>
            <person name="Kuo A."/>
            <person name="Morin E."/>
            <person name="Chen J."/>
            <person name="Kohler A."/>
            <person name="Krizsan K."/>
            <person name="Balestrini R."/>
            <person name="Da Silva C."/>
            <person name="Montanini B."/>
            <person name="Hainaut M."/>
            <person name="Levati E."/>
            <person name="Barry K.W."/>
            <person name="Belfiori B."/>
            <person name="Cichocki N."/>
            <person name="Clum A."/>
            <person name="Dockter R.B."/>
            <person name="Fauchery L."/>
            <person name="Guy J."/>
            <person name="Iotti M."/>
            <person name="Le Tacon F."/>
            <person name="Lindquist E.A."/>
            <person name="Lipzen A."/>
            <person name="Malagnac F."/>
            <person name="Mello A."/>
            <person name="Molinier V."/>
            <person name="Miyauchi S."/>
            <person name="Poulain J."/>
            <person name="Riccioni C."/>
            <person name="Rubini A."/>
            <person name="Sitrit Y."/>
            <person name="Splivallo R."/>
            <person name="Traeger S."/>
            <person name="Wang M."/>
            <person name="Zifcakova L."/>
            <person name="Wipf D."/>
            <person name="Zambonelli A."/>
            <person name="Paolocci F."/>
            <person name="Nowrousian M."/>
            <person name="Ottonello S."/>
            <person name="Baldrian P."/>
            <person name="Spatafora J.W."/>
            <person name="Henrissat B."/>
            <person name="Nagy L.G."/>
            <person name="Aury J.M."/>
            <person name="Wincker P."/>
            <person name="Grigoriev I.V."/>
            <person name="Bonfante P."/>
            <person name="Martin F.M."/>
        </authorList>
    </citation>
    <scope>NUCLEOTIDE SEQUENCE [LARGE SCALE GENOMIC DNA]</scope>
    <source>
        <strain evidence="1 2">RN42</strain>
    </source>
</reference>
<gene>
    <name evidence="1" type="ORF">BJ508DRAFT_315193</name>
</gene>
<proteinExistence type="predicted"/>
<dbReference type="Proteomes" id="UP000275078">
    <property type="component" value="Unassembled WGS sequence"/>
</dbReference>
<accession>A0A3N4HFG6</accession>
<keyword evidence="2" id="KW-1185">Reference proteome</keyword>
<dbReference type="EMBL" id="ML119892">
    <property type="protein sequence ID" value="RPA71896.1"/>
    <property type="molecule type" value="Genomic_DNA"/>
</dbReference>
<evidence type="ECO:0000313" key="1">
    <source>
        <dbReference type="EMBL" id="RPA71896.1"/>
    </source>
</evidence>
<protein>
    <submittedName>
        <fullName evidence="1">Uncharacterized protein</fullName>
    </submittedName>
</protein>
<dbReference type="AlphaFoldDB" id="A0A3N4HFG6"/>
<organism evidence="1 2">
    <name type="scientific">Ascobolus immersus RN42</name>
    <dbReference type="NCBI Taxonomy" id="1160509"/>
    <lineage>
        <taxon>Eukaryota</taxon>
        <taxon>Fungi</taxon>
        <taxon>Dikarya</taxon>
        <taxon>Ascomycota</taxon>
        <taxon>Pezizomycotina</taxon>
        <taxon>Pezizomycetes</taxon>
        <taxon>Pezizales</taxon>
        <taxon>Ascobolaceae</taxon>
        <taxon>Ascobolus</taxon>
    </lineage>
</organism>
<sequence>MNSPVIYRATNLTQPAPGRLSRPVTPLVTSLDDLEAEEEASNMSEVASRVGFLVTRKTRRGTDSKPMTAFIIVSEDPKDEAYRIRALLGCAHSVLLRVIWTSKVIIGNDIIIKGEGEFACETCPELEDEASTEYGEASEGSVDCGRIFEEMREISKLRFPDMSE</sequence>
<evidence type="ECO:0000313" key="2">
    <source>
        <dbReference type="Proteomes" id="UP000275078"/>
    </source>
</evidence>
<name>A0A3N4HFG6_ASCIM</name>